<evidence type="ECO:0000256" key="6">
    <source>
        <dbReference type="RuleBase" id="RU364082"/>
    </source>
</evidence>
<dbReference type="EMBL" id="BMWZ01000012">
    <property type="protein sequence ID" value="GGZ93651.1"/>
    <property type="molecule type" value="Genomic_DNA"/>
</dbReference>
<dbReference type="EC" id="1.1.1.133" evidence="3 6"/>
<reference evidence="8" key="2">
    <citation type="submission" date="2020-09" db="EMBL/GenBank/DDBJ databases">
        <authorList>
            <person name="Sun Q."/>
            <person name="Kim S."/>
        </authorList>
    </citation>
    <scope>NUCLEOTIDE SEQUENCE</scope>
    <source>
        <strain evidence="8">KCTC 12710</strain>
    </source>
</reference>
<evidence type="ECO:0000256" key="4">
    <source>
        <dbReference type="ARBA" id="ARBA00017099"/>
    </source>
</evidence>
<dbReference type="RefSeq" id="WP_189362747.1">
    <property type="nucleotide sequence ID" value="NZ_BMWZ01000012.1"/>
</dbReference>
<dbReference type="Gene3D" id="3.90.25.10">
    <property type="entry name" value="UDP-galactose 4-epimerase, domain 1"/>
    <property type="match status" value="1"/>
</dbReference>
<evidence type="ECO:0000256" key="2">
    <source>
        <dbReference type="ARBA" id="ARBA00010944"/>
    </source>
</evidence>
<reference evidence="8" key="1">
    <citation type="journal article" date="2014" name="Int. J. Syst. Evol. Microbiol.">
        <title>Complete genome sequence of Corynebacterium casei LMG S-19264T (=DSM 44701T), isolated from a smear-ripened cheese.</title>
        <authorList>
            <consortium name="US DOE Joint Genome Institute (JGI-PGF)"/>
            <person name="Walter F."/>
            <person name="Albersmeier A."/>
            <person name="Kalinowski J."/>
            <person name="Ruckert C."/>
        </authorList>
    </citation>
    <scope>NUCLEOTIDE SEQUENCE</scope>
    <source>
        <strain evidence="8">KCTC 12710</strain>
    </source>
</reference>
<dbReference type="CDD" id="cd05254">
    <property type="entry name" value="dTDP_HR_like_SDR_e"/>
    <property type="match status" value="1"/>
</dbReference>
<dbReference type="InterPro" id="IPR005913">
    <property type="entry name" value="dTDP_dehydrorham_reduct"/>
</dbReference>
<proteinExistence type="inferred from homology"/>
<dbReference type="GO" id="GO:0005829">
    <property type="term" value="C:cytosol"/>
    <property type="evidence" value="ECO:0007669"/>
    <property type="project" value="TreeGrafter"/>
</dbReference>
<dbReference type="SUPFAM" id="SSF51735">
    <property type="entry name" value="NAD(P)-binding Rossmann-fold domains"/>
    <property type="match status" value="1"/>
</dbReference>
<dbReference type="Proteomes" id="UP000636004">
    <property type="component" value="Unassembled WGS sequence"/>
</dbReference>
<dbReference type="AlphaFoldDB" id="A0A918VDV6"/>
<evidence type="ECO:0000313" key="8">
    <source>
        <dbReference type="EMBL" id="GGZ93651.1"/>
    </source>
</evidence>
<evidence type="ECO:0000313" key="9">
    <source>
        <dbReference type="Proteomes" id="UP000636004"/>
    </source>
</evidence>
<evidence type="ECO:0000256" key="3">
    <source>
        <dbReference type="ARBA" id="ARBA00012929"/>
    </source>
</evidence>
<dbReference type="InterPro" id="IPR029903">
    <property type="entry name" value="RmlD-like-bd"/>
</dbReference>
<keyword evidence="6" id="KW-0560">Oxidoreductase</keyword>
<gene>
    <name evidence="8" type="ORF">GCM10007028_35090</name>
</gene>
<keyword evidence="6" id="KW-0521">NADP</keyword>
<keyword evidence="9" id="KW-1185">Reference proteome</keyword>
<accession>A0A918VDV6</accession>
<dbReference type="PANTHER" id="PTHR10491:SF4">
    <property type="entry name" value="METHIONINE ADENOSYLTRANSFERASE 2 SUBUNIT BETA"/>
    <property type="match status" value="1"/>
</dbReference>
<comment type="pathway">
    <text evidence="1 6">Carbohydrate biosynthesis; dTDP-L-rhamnose biosynthesis.</text>
</comment>
<dbReference type="NCBIfam" id="TIGR01214">
    <property type="entry name" value="rmlD"/>
    <property type="match status" value="1"/>
</dbReference>
<feature type="domain" description="RmlD-like substrate binding" evidence="7">
    <location>
        <begin position="3"/>
        <end position="284"/>
    </location>
</feature>
<comment type="function">
    <text evidence="6">Catalyzes the reduction of dTDP-6-deoxy-L-lyxo-4-hexulose to yield dTDP-L-rhamnose.</text>
</comment>
<dbReference type="Pfam" id="PF04321">
    <property type="entry name" value="RmlD_sub_bind"/>
    <property type="match status" value="1"/>
</dbReference>
<comment type="similarity">
    <text evidence="2 6">Belongs to the dTDP-4-dehydrorhamnose reductase family.</text>
</comment>
<evidence type="ECO:0000256" key="5">
    <source>
        <dbReference type="ARBA" id="ARBA00048200"/>
    </source>
</evidence>
<evidence type="ECO:0000259" key="7">
    <source>
        <dbReference type="Pfam" id="PF04321"/>
    </source>
</evidence>
<protein>
    <recommendedName>
        <fullName evidence="4 6">dTDP-4-dehydrorhamnose reductase</fullName>
        <ecNumber evidence="3 6">1.1.1.133</ecNumber>
    </recommendedName>
</protein>
<evidence type="ECO:0000256" key="1">
    <source>
        <dbReference type="ARBA" id="ARBA00004781"/>
    </source>
</evidence>
<dbReference type="GO" id="GO:0019305">
    <property type="term" value="P:dTDP-rhamnose biosynthetic process"/>
    <property type="evidence" value="ECO:0007669"/>
    <property type="project" value="TreeGrafter"/>
</dbReference>
<dbReference type="InterPro" id="IPR036291">
    <property type="entry name" value="NAD(P)-bd_dom_sf"/>
</dbReference>
<organism evidence="8 9">
    <name type="scientific">Algibacter mikhailovii</name>
    <dbReference type="NCBI Taxonomy" id="425498"/>
    <lineage>
        <taxon>Bacteria</taxon>
        <taxon>Pseudomonadati</taxon>
        <taxon>Bacteroidota</taxon>
        <taxon>Flavobacteriia</taxon>
        <taxon>Flavobacteriales</taxon>
        <taxon>Flavobacteriaceae</taxon>
        <taxon>Algibacter</taxon>
    </lineage>
</organism>
<comment type="caution">
    <text evidence="8">The sequence shown here is derived from an EMBL/GenBank/DDBJ whole genome shotgun (WGS) entry which is preliminary data.</text>
</comment>
<sequence length="288" mass="32115">MTNVLITGSNGQLGSELKALASHYAQYNFIFTDVYDLDICNHEAVADFITENQIQVIINCAAYTAVDKAETQEDIANAINHLAVKNFAQLAKVHGITLIHVSTDYVFDGTNHKPYIETDTPNPQSVYGRTKLAGEQAIQHINPANTLIIRTSWVYSSFGNNFVKTMLRLGKERDALSVVADQVGTPTYAADLAQAILTILPNINNEAVKILHYSNKGVCSWYDFAKTIFALENMVVKVTPIESSQYPTPAKRPFYSVLNNKAIIETYGLKIPYWRDSLLDCLVKIRTF</sequence>
<dbReference type="Gene3D" id="3.40.50.720">
    <property type="entry name" value="NAD(P)-binding Rossmann-like Domain"/>
    <property type="match status" value="1"/>
</dbReference>
<name>A0A918VDV6_9FLAO</name>
<dbReference type="GO" id="GO:0008831">
    <property type="term" value="F:dTDP-4-dehydrorhamnose reductase activity"/>
    <property type="evidence" value="ECO:0007669"/>
    <property type="project" value="UniProtKB-EC"/>
</dbReference>
<dbReference type="PANTHER" id="PTHR10491">
    <property type="entry name" value="DTDP-4-DEHYDRORHAMNOSE REDUCTASE"/>
    <property type="match status" value="1"/>
</dbReference>
<comment type="catalytic activity">
    <reaction evidence="5">
        <text>dTDP-beta-L-rhamnose + NADP(+) = dTDP-4-dehydro-beta-L-rhamnose + NADPH + H(+)</text>
        <dbReference type="Rhea" id="RHEA:21796"/>
        <dbReference type="ChEBI" id="CHEBI:15378"/>
        <dbReference type="ChEBI" id="CHEBI:57510"/>
        <dbReference type="ChEBI" id="CHEBI:57783"/>
        <dbReference type="ChEBI" id="CHEBI:58349"/>
        <dbReference type="ChEBI" id="CHEBI:62830"/>
        <dbReference type="EC" id="1.1.1.133"/>
    </reaction>
</comment>